<gene>
    <name evidence="1" type="ORF">F7R21_00450</name>
</gene>
<sequence>MPANEYVWPPIVALDVGFDAAVTEPLPSATSPAFVAVAAEPSATVFAPAAFALLPTATPAAPAAVAPTPAASAFTPVAPSLL</sequence>
<reference evidence="1 2" key="1">
    <citation type="submission" date="2019-09" db="EMBL/GenBank/DDBJ databases">
        <title>Draft genome sequences of 48 bacterial type strains from the CCUG.</title>
        <authorList>
            <person name="Tunovic T."/>
            <person name="Pineiro-Iglesias B."/>
            <person name="Unosson C."/>
            <person name="Inganas E."/>
            <person name="Ohlen M."/>
            <person name="Cardew S."/>
            <person name="Jensie-Markopoulos S."/>
            <person name="Salva-Serra F."/>
            <person name="Jaen-Luchoro D."/>
            <person name="Karlsson R."/>
            <person name="Svensson-Stadler L."/>
            <person name="Chun J."/>
            <person name="Moore E."/>
        </authorList>
    </citation>
    <scope>NUCLEOTIDE SEQUENCE [LARGE SCALE GENOMIC DNA]</scope>
    <source>
        <strain evidence="1 2">CCUG 54555</strain>
    </source>
</reference>
<dbReference type="OrthoDB" id="9041055at2"/>
<proteinExistence type="predicted"/>
<keyword evidence="2" id="KW-1185">Reference proteome</keyword>
<comment type="caution">
    <text evidence="1">The sequence shown here is derived from an EMBL/GenBank/DDBJ whole genome shotgun (WGS) entry which is preliminary data.</text>
</comment>
<organism evidence="1 2">
    <name type="scientific">Burkholderia latens</name>
    <dbReference type="NCBI Taxonomy" id="488446"/>
    <lineage>
        <taxon>Bacteria</taxon>
        <taxon>Pseudomonadati</taxon>
        <taxon>Pseudomonadota</taxon>
        <taxon>Betaproteobacteria</taxon>
        <taxon>Burkholderiales</taxon>
        <taxon>Burkholderiaceae</taxon>
        <taxon>Burkholderia</taxon>
        <taxon>Burkholderia cepacia complex</taxon>
    </lineage>
</organism>
<evidence type="ECO:0000313" key="2">
    <source>
        <dbReference type="Proteomes" id="UP000430232"/>
    </source>
</evidence>
<dbReference type="Proteomes" id="UP000430232">
    <property type="component" value="Unassembled WGS sequence"/>
</dbReference>
<evidence type="ECO:0008006" key="3">
    <source>
        <dbReference type="Google" id="ProtNLM"/>
    </source>
</evidence>
<name>A0A6H9SVN6_9BURK</name>
<dbReference type="AlphaFoldDB" id="A0A6H9SVN6"/>
<evidence type="ECO:0000313" key="1">
    <source>
        <dbReference type="EMBL" id="KAB0644818.1"/>
    </source>
</evidence>
<protein>
    <recommendedName>
        <fullName evidence="3">DNA-directed RNA polymerase II</fullName>
    </recommendedName>
</protein>
<accession>A0A6H9SVN6</accession>
<dbReference type="RefSeq" id="WP_151062347.1">
    <property type="nucleotide sequence ID" value="NZ_VZOJ01000001.1"/>
</dbReference>
<dbReference type="EMBL" id="VZOJ01000001">
    <property type="protein sequence ID" value="KAB0644818.1"/>
    <property type="molecule type" value="Genomic_DNA"/>
</dbReference>